<evidence type="ECO:0000313" key="4">
    <source>
        <dbReference type="Proteomes" id="UP001596160"/>
    </source>
</evidence>
<evidence type="ECO:0000256" key="1">
    <source>
        <dbReference type="SAM" id="MobiDB-lite"/>
    </source>
</evidence>
<reference evidence="4" key="1">
    <citation type="journal article" date="2019" name="Int. J. Syst. Evol. Microbiol.">
        <title>The Global Catalogue of Microorganisms (GCM) 10K type strain sequencing project: providing services to taxonomists for standard genome sequencing and annotation.</title>
        <authorList>
            <consortium name="The Broad Institute Genomics Platform"/>
            <consortium name="The Broad Institute Genome Sequencing Center for Infectious Disease"/>
            <person name="Wu L."/>
            <person name="Ma J."/>
        </authorList>
    </citation>
    <scope>NUCLEOTIDE SEQUENCE [LARGE SCALE GENOMIC DNA]</scope>
    <source>
        <strain evidence="4">PCU 266</strain>
    </source>
</reference>
<evidence type="ECO:0000313" key="3">
    <source>
        <dbReference type="EMBL" id="MFC5154019.1"/>
    </source>
</evidence>
<accession>A0ABW0AQJ7</accession>
<gene>
    <name evidence="3" type="ORF">ACFPRH_19995</name>
</gene>
<comment type="caution">
    <text evidence="3">The sequence shown here is derived from an EMBL/GenBank/DDBJ whole genome shotgun (WGS) entry which is preliminary data.</text>
</comment>
<protein>
    <submittedName>
        <fullName evidence="3">DUF317 domain-containing protein</fullName>
    </submittedName>
</protein>
<name>A0ABW0AQJ7_9ACTN</name>
<feature type="domain" description="DUF317" evidence="2">
    <location>
        <begin position="142"/>
        <end position="205"/>
    </location>
</feature>
<evidence type="ECO:0000259" key="2">
    <source>
        <dbReference type="Pfam" id="PF03771"/>
    </source>
</evidence>
<dbReference type="Pfam" id="PF03771">
    <property type="entry name" value="SPDY"/>
    <property type="match status" value="2"/>
</dbReference>
<feature type="region of interest" description="Disordered" evidence="1">
    <location>
        <begin position="207"/>
        <end position="226"/>
    </location>
</feature>
<dbReference type="RefSeq" id="WP_344480466.1">
    <property type="nucleotide sequence ID" value="NZ_BAAASB010000014.1"/>
</dbReference>
<keyword evidence="4" id="KW-1185">Reference proteome</keyword>
<organism evidence="3 4">
    <name type="scientific">Streptomyces amakusaensis</name>
    <dbReference type="NCBI Taxonomy" id="67271"/>
    <lineage>
        <taxon>Bacteria</taxon>
        <taxon>Bacillati</taxon>
        <taxon>Actinomycetota</taxon>
        <taxon>Actinomycetes</taxon>
        <taxon>Kitasatosporales</taxon>
        <taxon>Streptomycetaceae</taxon>
        <taxon>Streptomyces</taxon>
    </lineage>
</organism>
<feature type="region of interest" description="Disordered" evidence="1">
    <location>
        <begin position="253"/>
        <end position="275"/>
    </location>
</feature>
<dbReference type="EMBL" id="JBHSKP010000013">
    <property type="protein sequence ID" value="MFC5154019.1"/>
    <property type="molecule type" value="Genomic_DNA"/>
</dbReference>
<feature type="compositionally biased region" description="Basic and acidic residues" evidence="1">
    <location>
        <begin position="211"/>
        <end position="221"/>
    </location>
</feature>
<feature type="domain" description="DUF317" evidence="2">
    <location>
        <begin position="59"/>
        <end position="115"/>
    </location>
</feature>
<sequence length="275" mass="29853">MLKREQLDLFAADHTGFLDDVSPRHLAGPGDARHVTHALAAAGWTVQSDPLAPVVDLVSPDLYYQLQHKPQPGQSRSGWSLTGSIPGEHWYASFGPIPAEILAGVTNGLLVPPPVTDLPEVWDVLADAGWTHTPLTDGAEAHSPDGVVRIKQRPIQVEADETLAWRFEVRPDADCRPPVWTAWIACSPPLHLIHGLVGALLDPSPLQRSWQEPEGHHDARRTQSSVTPQAYVAAHRARIDAVRAQARAARRQAKKVLTTAAPPVPAPSAPVRQAR</sequence>
<dbReference type="InterPro" id="IPR005523">
    <property type="entry name" value="DUF317_SPDY"/>
</dbReference>
<proteinExistence type="predicted"/>
<dbReference type="Proteomes" id="UP001596160">
    <property type="component" value="Unassembled WGS sequence"/>
</dbReference>